<dbReference type="AlphaFoldDB" id="A0A518BWS8"/>
<dbReference type="RefSeq" id="WP_145445577.1">
    <property type="nucleotide sequence ID" value="NZ_CP036280.1"/>
</dbReference>
<evidence type="ECO:0000256" key="1">
    <source>
        <dbReference type="ARBA" id="ARBA00022491"/>
    </source>
</evidence>
<dbReference type="GO" id="GO:0003700">
    <property type="term" value="F:DNA-binding transcription factor activity"/>
    <property type="evidence" value="ECO:0007669"/>
    <property type="project" value="InterPro"/>
</dbReference>
<dbReference type="SUPFAM" id="SSF46785">
    <property type="entry name" value="Winged helix' DNA-binding domain"/>
    <property type="match status" value="1"/>
</dbReference>
<dbReference type="CDD" id="cd07377">
    <property type="entry name" value="WHTH_GntR"/>
    <property type="match status" value="1"/>
</dbReference>
<dbReference type="Pfam" id="PF13377">
    <property type="entry name" value="Peripla_BP_3"/>
    <property type="match status" value="1"/>
</dbReference>
<gene>
    <name evidence="6" type="ORF">Pan265_12790</name>
</gene>
<sequence>MSTNPTNKAVLEMASELRAFARRMPDGSQLPSTRELMKRYRVGQATVQLAMESLEREGLLVRQIGRGTFVATPESSVGTATMMILRSDYPSRRGDQITAELQAILRDEGDASLVITYSSMDMVVDMLQGGAQPDAIILQPMLPTVPLAVLGALHRVSRVVVVDHAIDGVDVDAVGIDWRAGLTQTVRHLQSLGHIRIALSSGEPASAWAQLALYYDMIDGLGSENGPTLDGTVITAQTEQGGSATGGMREAMKAVLRENNGKLPFTALIISSYASAVGAFEAFSEFGINVPQDLSVIVLDSPDLGGDFEHVPLTMVGCTSLSHARALVDLAHSRLKEPHAPHGCVWQVPEMVVRDSIASIPAAGGVS</sequence>
<dbReference type="KEGG" id="mcad:Pan265_12790"/>
<dbReference type="InterPro" id="IPR046335">
    <property type="entry name" value="LacI/GalR-like_sensor"/>
</dbReference>
<dbReference type="PANTHER" id="PTHR30146:SF148">
    <property type="entry name" value="HTH-TYPE TRANSCRIPTIONAL REPRESSOR PURR-RELATED"/>
    <property type="match status" value="1"/>
</dbReference>
<dbReference type="Gene3D" id="1.10.10.10">
    <property type="entry name" value="Winged helix-like DNA-binding domain superfamily/Winged helix DNA-binding domain"/>
    <property type="match status" value="1"/>
</dbReference>
<dbReference type="CDD" id="cd06267">
    <property type="entry name" value="PBP1_LacI_sugar_binding-like"/>
    <property type="match status" value="1"/>
</dbReference>
<keyword evidence="1" id="KW-0678">Repressor</keyword>
<keyword evidence="3" id="KW-0238">DNA-binding</keyword>
<dbReference type="SMART" id="SM00345">
    <property type="entry name" value="HTH_GNTR"/>
    <property type="match status" value="1"/>
</dbReference>
<dbReference type="PANTHER" id="PTHR30146">
    <property type="entry name" value="LACI-RELATED TRANSCRIPTIONAL REPRESSOR"/>
    <property type="match status" value="1"/>
</dbReference>
<name>A0A518BWS8_9BACT</name>
<accession>A0A518BWS8</accession>
<dbReference type="InterPro" id="IPR000524">
    <property type="entry name" value="Tscrpt_reg_HTH_GntR"/>
</dbReference>
<dbReference type="Pfam" id="PF00392">
    <property type="entry name" value="GntR"/>
    <property type="match status" value="1"/>
</dbReference>
<organism evidence="6 7">
    <name type="scientific">Mucisphaera calidilacus</name>
    <dbReference type="NCBI Taxonomy" id="2527982"/>
    <lineage>
        <taxon>Bacteria</taxon>
        <taxon>Pseudomonadati</taxon>
        <taxon>Planctomycetota</taxon>
        <taxon>Phycisphaerae</taxon>
        <taxon>Phycisphaerales</taxon>
        <taxon>Phycisphaeraceae</taxon>
        <taxon>Mucisphaera</taxon>
    </lineage>
</organism>
<dbReference type="InterPro" id="IPR028082">
    <property type="entry name" value="Peripla_BP_I"/>
</dbReference>
<evidence type="ECO:0000313" key="6">
    <source>
        <dbReference type="EMBL" id="QDU71429.1"/>
    </source>
</evidence>
<proteinExistence type="predicted"/>
<dbReference type="InterPro" id="IPR036388">
    <property type="entry name" value="WH-like_DNA-bd_sf"/>
</dbReference>
<keyword evidence="4" id="KW-0804">Transcription</keyword>
<evidence type="ECO:0000256" key="2">
    <source>
        <dbReference type="ARBA" id="ARBA00023015"/>
    </source>
</evidence>
<evidence type="ECO:0000259" key="5">
    <source>
        <dbReference type="PROSITE" id="PS50949"/>
    </source>
</evidence>
<dbReference type="InterPro" id="IPR036390">
    <property type="entry name" value="WH_DNA-bd_sf"/>
</dbReference>
<dbReference type="SUPFAM" id="SSF53822">
    <property type="entry name" value="Periplasmic binding protein-like I"/>
    <property type="match status" value="1"/>
</dbReference>
<dbReference type="Proteomes" id="UP000320386">
    <property type="component" value="Chromosome"/>
</dbReference>
<dbReference type="GO" id="GO:0000976">
    <property type="term" value="F:transcription cis-regulatory region binding"/>
    <property type="evidence" value="ECO:0007669"/>
    <property type="project" value="TreeGrafter"/>
</dbReference>
<evidence type="ECO:0000313" key="7">
    <source>
        <dbReference type="Proteomes" id="UP000320386"/>
    </source>
</evidence>
<dbReference type="EMBL" id="CP036280">
    <property type="protein sequence ID" value="QDU71429.1"/>
    <property type="molecule type" value="Genomic_DNA"/>
</dbReference>
<evidence type="ECO:0000256" key="3">
    <source>
        <dbReference type="ARBA" id="ARBA00023125"/>
    </source>
</evidence>
<protein>
    <submittedName>
        <fullName evidence="6">Lac repressor</fullName>
    </submittedName>
</protein>
<keyword evidence="7" id="KW-1185">Reference proteome</keyword>
<keyword evidence="2" id="KW-0805">Transcription regulation</keyword>
<evidence type="ECO:0000256" key="4">
    <source>
        <dbReference type="ARBA" id="ARBA00023163"/>
    </source>
</evidence>
<reference evidence="6 7" key="1">
    <citation type="submission" date="2019-02" db="EMBL/GenBank/DDBJ databases">
        <title>Deep-cultivation of Planctomycetes and their phenomic and genomic characterization uncovers novel biology.</title>
        <authorList>
            <person name="Wiegand S."/>
            <person name="Jogler M."/>
            <person name="Boedeker C."/>
            <person name="Pinto D."/>
            <person name="Vollmers J."/>
            <person name="Rivas-Marin E."/>
            <person name="Kohn T."/>
            <person name="Peeters S.H."/>
            <person name="Heuer A."/>
            <person name="Rast P."/>
            <person name="Oberbeckmann S."/>
            <person name="Bunk B."/>
            <person name="Jeske O."/>
            <person name="Meyerdierks A."/>
            <person name="Storesund J.E."/>
            <person name="Kallscheuer N."/>
            <person name="Luecker S."/>
            <person name="Lage O.M."/>
            <person name="Pohl T."/>
            <person name="Merkel B.J."/>
            <person name="Hornburger P."/>
            <person name="Mueller R.-W."/>
            <person name="Bruemmer F."/>
            <person name="Labrenz M."/>
            <person name="Spormann A.M."/>
            <person name="Op den Camp H."/>
            <person name="Overmann J."/>
            <person name="Amann R."/>
            <person name="Jetten M.S.M."/>
            <person name="Mascher T."/>
            <person name="Medema M.H."/>
            <person name="Devos D.P."/>
            <person name="Kaster A.-K."/>
            <person name="Ovreas L."/>
            <person name="Rohde M."/>
            <person name="Galperin M.Y."/>
            <person name="Jogler C."/>
        </authorList>
    </citation>
    <scope>NUCLEOTIDE SEQUENCE [LARGE SCALE GENOMIC DNA]</scope>
    <source>
        <strain evidence="6 7">Pan265</strain>
    </source>
</reference>
<dbReference type="PRINTS" id="PR00035">
    <property type="entry name" value="HTHGNTR"/>
</dbReference>
<dbReference type="Gene3D" id="3.40.50.2300">
    <property type="match status" value="2"/>
</dbReference>
<feature type="domain" description="HTH gntR-type" evidence="5">
    <location>
        <begin position="3"/>
        <end position="73"/>
    </location>
</feature>
<dbReference type="OrthoDB" id="183809at2"/>
<dbReference type="PROSITE" id="PS50949">
    <property type="entry name" value="HTH_GNTR"/>
    <property type="match status" value="1"/>
</dbReference>